<keyword evidence="1" id="KW-0812">Transmembrane</keyword>
<dbReference type="Ensembl" id="ENSSRHT00000011244.1">
    <property type="protein sequence ID" value="ENSSRHP00000010836.1"/>
    <property type="gene ID" value="ENSSRHG00000006276.1"/>
</dbReference>
<dbReference type="AlphaFoldDB" id="A0A673GFG7"/>
<protein>
    <submittedName>
        <fullName evidence="2">Uncharacterized protein</fullName>
    </submittedName>
</protein>
<evidence type="ECO:0000313" key="2">
    <source>
        <dbReference type="Ensembl" id="ENSSRHP00000010836.1"/>
    </source>
</evidence>
<evidence type="ECO:0000313" key="3">
    <source>
        <dbReference type="Proteomes" id="UP000472270"/>
    </source>
</evidence>
<accession>A0A673GFG7</accession>
<evidence type="ECO:0000256" key="1">
    <source>
        <dbReference type="SAM" id="Phobius"/>
    </source>
</evidence>
<reference evidence="2" key="1">
    <citation type="submission" date="2025-08" db="UniProtKB">
        <authorList>
            <consortium name="Ensembl"/>
        </authorList>
    </citation>
    <scope>IDENTIFICATION</scope>
</reference>
<feature type="transmembrane region" description="Helical" evidence="1">
    <location>
        <begin position="38"/>
        <end position="59"/>
    </location>
</feature>
<organism evidence="2 3">
    <name type="scientific">Sinocyclocheilus rhinocerous</name>
    <dbReference type="NCBI Taxonomy" id="307959"/>
    <lineage>
        <taxon>Eukaryota</taxon>
        <taxon>Metazoa</taxon>
        <taxon>Chordata</taxon>
        <taxon>Craniata</taxon>
        <taxon>Vertebrata</taxon>
        <taxon>Euteleostomi</taxon>
        <taxon>Actinopterygii</taxon>
        <taxon>Neopterygii</taxon>
        <taxon>Teleostei</taxon>
        <taxon>Ostariophysi</taxon>
        <taxon>Cypriniformes</taxon>
        <taxon>Cyprinidae</taxon>
        <taxon>Cyprininae</taxon>
        <taxon>Sinocyclocheilus</taxon>
    </lineage>
</organism>
<name>A0A673GFG7_9TELE</name>
<sequence>MENITDGKWERLPVKLHDSILQTLRELKFAYMTPVQVLIFRLTVLACFLSYCINSFFPLNFSLPVSLFL</sequence>
<keyword evidence="3" id="KW-1185">Reference proteome</keyword>
<keyword evidence="1" id="KW-0472">Membrane</keyword>
<proteinExistence type="predicted"/>
<reference evidence="2" key="2">
    <citation type="submission" date="2025-09" db="UniProtKB">
        <authorList>
            <consortium name="Ensembl"/>
        </authorList>
    </citation>
    <scope>IDENTIFICATION</scope>
</reference>
<keyword evidence="1" id="KW-1133">Transmembrane helix</keyword>
<dbReference type="Proteomes" id="UP000472270">
    <property type="component" value="Unassembled WGS sequence"/>
</dbReference>